<proteinExistence type="predicted"/>
<sequence length="87" mass="9472">MAEGLVIQTLAFAGIGVAFLSMTLTARRPVYLGDTLHAVVTVTESCATKNPDRGMVVSNVSVRNHNDEEVLEYIPTRLVRSRPRTAS</sequence>
<organism evidence="2 3">
    <name type="scientific">Mycolicibacterium thermoresistibile</name>
    <name type="common">Mycobacterium thermoresistibile</name>
    <dbReference type="NCBI Taxonomy" id="1797"/>
    <lineage>
        <taxon>Bacteria</taxon>
        <taxon>Bacillati</taxon>
        <taxon>Actinomycetota</taxon>
        <taxon>Actinomycetes</taxon>
        <taxon>Mycobacteriales</taxon>
        <taxon>Mycobacteriaceae</taxon>
        <taxon>Mycolicibacterium</taxon>
    </lineage>
</organism>
<reference evidence="3" key="2">
    <citation type="submission" date="2016-02" db="EMBL/GenBank/DDBJ databases">
        <title>Draft genome sequence of five rapidly growing Mycobacterium species.</title>
        <authorList>
            <person name="Katahira K."/>
            <person name="Gotou Y."/>
            <person name="Iida K."/>
            <person name="Ogura Y."/>
            <person name="Hayashi T."/>
        </authorList>
    </citation>
    <scope>NUCLEOTIDE SEQUENCE [LARGE SCALE GENOMIC DNA]</scope>
    <source>
        <strain evidence="3">JCM6362</strain>
    </source>
</reference>
<dbReference type="SUPFAM" id="SSF54637">
    <property type="entry name" value="Thioesterase/thiol ester dehydrase-isomerase"/>
    <property type="match status" value="1"/>
</dbReference>
<evidence type="ECO:0000313" key="2">
    <source>
        <dbReference type="EMBL" id="GAT17564.1"/>
    </source>
</evidence>
<dbReference type="AlphaFoldDB" id="A0A100XJ61"/>
<reference evidence="2 3" key="1">
    <citation type="journal article" date="2016" name="Genome Announc.">
        <title>Draft Genome Sequences of Five Rapidly Growing Mycobacterium Species, M. thermoresistibile, M. fortuitum subsp. acetamidolyticum, M. canariasense, M. brisbanense, and M. novocastrense.</title>
        <authorList>
            <person name="Katahira K."/>
            <person name="Ogura Y."/>
            <person name="Gotoh Y."/>
            <person name="Hayashi T."/>
        </authorList>
    </citation>
    <scope>NUCLEOTIDE SEQUENCE [LARGE SCALE GENOMIC DNA]</scope>
    <source>
        <strain evidence="2 3">JCM6362</strain>
    </source>
</reference>
<name>A0A100XJ61_MYCTH</name>
<accession>A0A100XJ61</accession>
<protein>
    <recommendedName>
        <fullName evidence="4">Acyl dehydratase</fullName>
    </recommendedName>
</protein>
<keyword evidence="1" id="KW-0812">Transmembrane</keyword>
<keyword evidence="1" id="KW-0472">Membrane</keyword>
<keyword evidence="1" id="KW-1133">Transmembrane helix</keyword>
<comment type="caution">
    <text evidence="2">The sequence shown here is derived from an EMBL/GenBank/DDBJ whole genome shotgun (WGS) entry which is preliminary data.</text>
</comment>
<dbReference type="EMBL" id="BCTB01000054">
    <property type="protein sequence ID" value="GAT17564.1"/>
    <property type="molecule type" value="Genomic_DNA"/>
</dbReference>
<dbReference type="InterPro" id="IPR029069">
    <property type="entry name" value="HotDog_dom_sf"/>
</dbReference>
<dbReference type="Gene3D" id="3.10.129.10">
    <property type="entry name" value="Hotdog Thioesterase"/>
    <property type="match status" value="1"/>
</dbReference>
<feature type="transmembrane region" description="Helical" evidence="1">
    <location>
        <begin position="6"/>
        <end position="26"/>
    </location>
</feature>
<gene>
    <name evidence="2" type="ORF">RMCT_4533</name>
</gene>
<evidence type="ECO:0000313" key="3">
    <source>
        <dbReference type="Proteomes" id="UP000069654"/>
    </source>
</evidence>
<evidence type="ECO:0008006" key="4">
    <source>
        <dbReference type="Google" id="ProtNLM"/>
    </source>
</evidence>
<dbReference type="STRING" id="1797.RMCT_4533"/>
<dbReference type="Proteomes" id="UP000069654">
    <property type="component" value="Unassembled WGS sequence"/>
</dbReference>
<evidence type="ECO:0000256" key="1">
    <source>
        <dbReference type="SAM" id="Phobius"/>
    </source>
</evidence>